<evidence type="ECO:0000313" key="1">
    <source>
        <dbReference type="EMBL" id="MBB1158124.1"/>
    </source>
</evidence>
<evidence type="ECO:0000313" key="2">
    <source>
        <dbReference type="Proteomes" id="UP000526734"/>
    </source>
</evidence>
<keyword evidence="2" id="KW-1185">Reference proteome</keyword>
<dbReference type="EMBL" id="JACGZW010000012">
    <property type="protein sequence ID" value="MBB1158124.1"/>
    <property type="molecule type" value="Genomic_DNA"/>
</dbReference>
<protein>
    <submittedName>
        <fullName evidence="1">Uncharacterized protein</fullName>
    </submittedName>
</protein>
<proteinExistence type="predicted"/>
<dbReference type="Proteomes" id="UP000526734">
    <property type="component" value="Unassembled WGS sequence"/>
</dbReference>
<dbReference type="RefSeq" id="WP_182894882.1">
    <property type="nucleotide sequence ID" value="NZ_JACGZW010000012.1"/>
</dbReference>
<name>A0A7W3W3E9_9PSEU</name>
<dbReference type="AlphaFoldDB" id="A0A7W3W3E9"/>
<comment type="caution">
    <text evidence="1">The sequence shown here is derived from an EMBL/GenBank/DDBJ whole genome shotgun (WGS) entry which is preliminary data.</text>
</comment>
<accession>A0A7W3W3E9</accession>
<sequence>MLATPDHHLPGECRDWLRALADDLIPAAGPMPSAAAAGIDSEQLDVVLRARPDLVPDLLRAWTATTGLPAGAALKHLRDLDDAGYQAVLLAAAGSYYTNREVRELLGYTGQQPRTVHIAEDIDEDLLLRVMERGPIYRPA</sequence>
<reference evidence="1 2" key="1">
    <citation type="submission" date="2020-08" db="EMBL/GenBank/DDBJ databases">
        <title>Amycolatopsis sp. nov. DR6-1 isolated from Dendrobium heterocarpum.</title>
        <authorList>
            <person name="Tedsree N."/>
            <person name="Kuncharoen N."/>
            <person name="Likhitwitayawuid K."/>
            <person name="Tanasupawat S."/>
        </authorList>
    </citation>
    <scope>NUCLEOTIDE SEQUENCE [LARGE SCALE GENOMIC DNA]</scope>
    <source>
        <strain evidence="1 2">DR6-1</strain>
    </source>
</reference>
<gene>
    <name evidence="1" type="ORF">H4281_33680</name>
</gene>
<organism evidence="1 2">
    <name type="scientific">Amycolatopsis dendrobii</name>
    <dbReference type="NCBI Taxonomy" id="2760662"/>
    <lineage>
        <taxon>Bacteria</taxon>
        <taxon>Bacillati</taxon>
        <taxon>Actinomycetota</taxon>
        <taxon>Actinomycetes</taxon>
        <taxon>Pseudonocardiales</taxon>
        <taxon>Pseudonocardiaceae</taxon>
        <taxon>Amycolatopsis</taxon>
    </lineage>
</organism>